<organism evidence="2 3">
    <name type="scientific">Ridgeia piscesae</name>
    <name type="common">Tubeworm</name>
    <dbReference type="NCBI Taxonomy" id="27915"/>
    <lineage>
        <taxon>Eukaryota</taxon>
        <taxon>Metazoa</taxon>
        <taxon>Spiralia</taxon>
        <taxon>Lophotrochozoa</taxon>
        <taxon>Annelida</taxon>
        <taxon>Polychaeta</taxon>
        <taxon>Sedentaria</taxon>
        <taxon>Canalipalpata</taxon>
        <taxon>Sabellida</taxon>
        <taxon>Siboglinidae</taxon>
        <taxon>Ridgeia</taxon>
    </lineage>
</organism>
<dbReference type="Proteomes" id="UP001209878">
    <property type="component" value="Unassembled WGS sequence"/>
</dbReference>
<keyword evidence="1" id="KW-0732">Signal</keyword>
<proteinExistence type="predicted"/>
<keyword evidence="3" id="KW-1185">Reference proteome</keyword>
<name>A0AAD9KVW8_RIDPI</name>
<accession>A0AAD9KVW8</accession>
<reference evidence="2" key="1">
    <citation type="journal article" date="2023" name="Mol. Biol. Evol.">
        <title>Third-Generation Sequencing Reveals the Adaptive Role of the Epigenome in Three Deep-Sea Polychaetes.</title>
        <authorList>
            <person name="Perez M."/>
            <person name="Aroh O."/>
            <person name="Sun Y."/>
            <person name="Lan Y."/>
            <person name="Juniper S.K."/>
            <person name="Young C.R."/>
            <person name="Angers B."/>
            <person name="Qian P.Y."/>
        </authorList>
    </citation>
    <scope>NUCLEOTIDE SEQUENCE</scope>
    <source>
        <strain evidence="2">R07B-5</strain>
    </source>
</reference>
<dbReference type="EMBL" id="JAODUO010000546">
    <property type="protein sequence ID" value="KAK2178366.1"/>
    <property type="molecule type" value="Genomic_DNA"/>
</dbReference>
<comment type="caution">
    <text evidence="2">The sequence shown here is derived from an EMBL/GenBank/DDBJ whole genome shotgun (WGS) entry which is preliminary data.</text>
</comment>
<feature type="chain" id="PRO_5042211360" description="Secreted protein" evidence="1">
    <location>
        <begin position="19"/>
        <end position="90"/>
    </location>
</feature>
<evidence type="ECO:0000256" key="1">
    <source>
        <dbReference type="SAM" id="SignalP"/>
    </source>
</evidence>
<evidence type="ECO:0000313" key="2">
    <source>
        <dbReference type="EMBL" id="KAK2178366.1"/>
    </source>
</evidence>
<evidence type="ECO:0008006" key="4">
    <source>
        <dbReference type="Google" id="ProtNLM"/>
    </source>
</evidence>
<protein>
    <recommendedName>
        <fullName evidence="4">Secreted protein</fullName>
    </recommendedName>
</protein>
<sequence>MKFTLLISLCLVAANLHSYLYNSTSDSDPSISTSILRGKLPSFPKYTPTKKNKMMPTKPHCLSLLYICGQLVQAGYGPSPKLWPHFNLHP</sequence>
<dbReference type="AlphaFoldDB" id="A0AAD9KVW8"/>
<gene>
    <name evidence="2" type="ORF">NP493_546g03091</name>
</gene>
<feature type="signal peptide" evidence="1">
    <location>
        <begin position="1"/>
        <end position="18"/>
    </location>
</feature>
<evidence type="ECO:0000313" key="3">
    <source>
        <dbReference type="Proteomes" id="UP001209878"/>
    </source>
</evidence>